<name>A0ABV7N3Y6_9STAP</name>
<gene>
    <name evidence="1" type="ORF">ACFOEO_01520</name>
</gene>
<dbReference type="InterPro" id="IPR023214">
    <property type="entry name" value="HAD_sf"/>
</dbReference>
<evidence type="ECO:0000313" key="2">
    <source>
        <dbReference type="Proteomes" id="UP001595637"/>
    </source>
</evidence>
<dbReference type="EMBL" id="JBHRVQ010000001">
    <property type="protein sequence ID" value="MFC3387286.1"/>
    <property type="molecule type" value="Genomic_DNA"/>
</dbReference>
<sequence>MIIKNLRHADKTQAIELFFNTYSKKHQEYVLPNLEIISMLNALKEKGYKLGIFTGKSSKSLEISLHSLDLEDLFDCKLTGDDVTKPKPHPEGIRKVLNLLGSNSDETIFLGDSDADIISGKQAGVYTIGVHWLPNIQTAQFSVQPDIVFEDISEFLNYFPDSI</sequence>
<dbReference type="RefSeq" id="WP_380656940.1">
    <property type="nucleotide sequence ID" value="NZ_JBHRVQ010000001.1"/>
</dbReference>
<organism evidence="1 2">
    <name type="scientific">Salinicoccus sesuvii</name>
    <dbReference type="NCBI Taxonomy" id="868281"/>
    <lineage>
        <taxon>Bacteria</taxon>
        <taxon>Bacillati</taxon>
        <taxon>Bacillota</taxon>
        <taxon>Bacilli</taxon>
        <taxon>Bacillales</taxon>
        <taxon>Staphylococcaceae</taxon>
        <taxon>Salinicoccus</taxon>
    </lineage>
</organism>
<dbReference type="NCBIfam" id="TIGR01549">
    <property type="entry name" value="HAD-SF-IA-v1"/>
    <property type="match status" value="1"/>
</dbReference>
<dbReference type="SUPFAM" id="SSF56784">
    <property type="entry name" value="HAD-like"/>
    <property type="match status" value="1"/>
</dbReference>
<dbReference type="EC" id="3.-.-.-" evidence="1"/>
<keyword evidence="1" id="KW-0378">Hydrolase</keyword>
<dbReference type="InterPro" id="IPR041492">
    <property type="entry name" value="HAD_2"/>
</dbReference>
<dbReference type="PANTHER" id="PTHR43434">
    <property type="entry name" value="PHOSPHOGLYCOLATE PHOSPHATASE"/>
    <property type="match status" value="1"/>
</dbReference>
<proteinExistence type="predicted"/>
<dbReference type="Gene3D" id="3.40.50.1000">
    <property type="entry name" value="HAD superfamily/HAD-like"/>
    <property type="match status" value="1"/>
</dbReference>
<protein>
    <submittedName>
        <fullName evidence="1">HAD family hydrolase</fullName>
        <ecNumber evidence="1">3.-.-.-</ecNumber>
    </submittedName>
</protein>
<dbReference type="InterPro" id="IPR050155">
    <property type="entry name" value="HAD-like_hydrolase_sf"/>
</dbReference>
<dbReference type="InterPro" id="IPR006439">
    <property type="entry name" value="HAD-SF_hydro_IA"/>
</dbReference>
<dbReference type="GO" id="GO:0016787">
    <property type="term" value="F:hydrolase activity"/>
    <property type="evidence" value="ECO:0007669"/>
    <property type="project" value="UniProtKB-KW"/>
</dbReference>
<evidence type="ECO:0000313" key="1">
    <source>
        <dbReference type="EMBL" id="MFC3387286.1"/>
    </source>
</evidence>
<keyword evidence="2" id="KW-1185">Reference proteome</keyword>
<dbReference type="Pfam" id="PF13419">
    <property type="entry name" value="HAD_2"/>
    <property type="match status" value="1"/>
</dbReference>
<accession>A0ABV7N3Y6</accession>
<dbReference type="Proteomes" id="UP001595637">
    <property type="component" value="Unassembled WGS sequence"/>
</dbReference>
<dbReference type="NCBIfam" id="TIGR01509">
    <property type="entry name" value="HAD-SF-IA-v3"/>
    <property type="match status" value="1"/>
</dbReference>
<dbReference type="PANTHER" id="PTHR43434:SF1">
    <property type="entry name" value="PHOSPHOGLYCOLATE PHOSPHATASE"/>
    <property type="match status" value="1"/>
</dbReference>
<dbReference type="InterPro" id="IPR036412">
    <property type="entry name" value="HAD-like_sf"/>
</dbReference>
<comment type="caution">
    <text evidence="1">The sequence shown here is derived from an EMBL/GenBank/DDBJ whole genome shotgun (WGS) entry which is preliminary data.</text>
</comment>
<reference evidence="2" key="1">
    <citation type="journal article" date="2019" name="Int. J. Syst. Evol. Microbiol.">
        <title>The Global Catalogue of Microorganisms (GCM) 10K type strain sequencing project: providing services to taxonomists for standard genome sequencing and annotation.</title>
        <authorList>
            <consortium name="The Broad Institute Genomics Platform"/>
            <consortium name="The Broad Institute Genome Sequencing Center for Infectious Disease"/>
            <person name="Wu L."/>
            <person name="Ma J."/>
        </authorList>
    </citation>
    <scope>NUCLEOTIDE SEQUENCE [LARGE SCALE GENOMIC DNA]</scope>
    <source>
        <strain evidence="2">CCM 7756</strain>
    </source>
</reference>